<gene>
    <name evidence="1" type="ORF">OIU77_017415</name>
</gene>
<protein>
    <submittedName>
        <fullName evidence="1">Uncharacterized protein</fullName>
    </submittedName>
</protein>
<name>A0ABQ8ZP55_9ROSI</name>
<comment type="caution">
    <text evidence="1">The sequence shown here is derived from an EMBL/GenBank/DDBJ whole genome shotgun (WGS) entry which is preliminary data.</text>
</comment>
<proteinExistence type="predicted"/>
<evidence type="ECO:0000313" key="1">
    <source>
        <dbReference type="EMBL" id="KAJ6303529.1"/>
    </source>
</evidence>
<sequence length="106" mass="12387">MSDLQCDENWKSYDLFSSEIVSDQLAQHLLEMEAELRISSSSCKWIVISMVYQAAFEMVQLHFCEPWLKRNRDLQAICLKRLGGRFHCEPEESLLDADRLAMKKDS</sequence>
<dbReference type="EMBL" id="JAPFFI010000027">
    <property type="protein sequence ID" value="KAJ6303529.1"/>
    <property type="molecule type" value="Genomic_DNA"/>
</dbReference>
<organism evidence="1 2">
    <name type="scientific">Salix suchowensis</name>
    <dbReference type="NCBI Taxonomy" id="1278906"/>
    <lineage>
        <taxon>Eukaryota</taxon>
        <taxon>Viridiplantae</taxon>
        <taxon>Streptophyta</taxon>
        <taxon>Embryophyta</taxon>
        <taxon>Tracheophyta</taxon>
        <taxon>Spermatophyta</taxon>
        <taxon>Magnoliopsida</taxon>
        <taxon>eudicotyledons</taxon>
        <taxon>Gunneridae</taxon>
        <taxon>Pentapetalae</taxon>
        <taxon>rosids</taxon>
        <taxon>fabids</taxon>
        <taxon>Malpighiales</taxon>
        <taxon>Salicaceae</taxon>
        <taxon>Saliceae</taxon>
        <taxon>Salix</taxon>
    </lineage>
</organism>
<evidence type="ECO:0000313" key="2">
    <source>
        <dbReference type="Proteomes" id="UP001141253"/>
    </source>
</evidence>
<dbReference type="Proteomes" id="UP001141253">
    <property type="component" value="Chromosome 16"/>
</dbReference>
<keyword evidence="2" id="KW-1185">Reference proteome</keyword>
<reference evidence="1" key="2">
    <citation type="journal article" date="2023" name="Int. J. Mol. Sci.">
        <title>De Novo Assembly and Annotation of 11 Diverse Shrub Willow (Salix) Genomes Reveals Novel Gene Organization in Sex-Linked Regions.</title>
        <authorList>
            <person name="Hyden B."/>
            <person name="Feng K."/>
            <person name="Yates T.B."/>
            <person name="Jawdy S."/>
            <person name="Cereghino C."/>
            <person name="Smart L.B."/>
            <person name="Muchero W."/>
        </authorList>
    </citation>
    <scope>NUCLEOTIDE SEQUENCE</scope>
    <source>
        <tissue evidence="1">Shoot tip</tissue>
    </source>
</reference>
<accession>A0ABQ8ZP55</accession>
<reference evidence="1" key="1">
    <citation type="submission" date="2022-10" db="EMBL/GenBank/DDBJ databases">
        <authorList>
            <person name="Hyden B.L."/>
            <person name="Feng K."/>
            <person name="Yates T."/>
            <person name="Jawdy S."/>
            <person name="Smart L.B."/>
            <person name="Muchero W."/>
        </authorList>
    </citation>
    <scope>NUCLEOTIDE SEQUENCE</scope>
    <source>
        <tissue evidence="1">Shoot tip</tissue>
    </source>
</reference>